<name>A0ABQ7D5T8_BRACR</name>
<protein>
    <submittedName>
        <fullName evidence="1">Uncharacterized protein</fullName>
    </submittedName>
</protein>
<accession>A0ABQ7D5T8</accession>
<dbReference type="PANTHER" id="PTHR33240:SF8">
    <property type="entry name" value="OS03G0439900 PROTEIN"/>
    <property type="match status" value="1"/>
</dbReference>
<dbReference type="EMBL" id="QGKV02000759">
    <property type="protein sequence ID" value="KAF3566389.1"/>
    <property type="molecule type" value="Genomic_DNA"/>
</dbReference>
<dbReference type="Proteomes" id="UP000266723">
    <property type="component" value="Unassembled WGS sequence"/>
</dbReference>
<evidence type="ECO:0000313" key="1">
    <source>
        <dbReference type="EMBL" id="KAF3566389.1"/>
    </source>
</evidence>
<dbReference type="PANTHER" id="PTHR33240">
    <property type="entry name" value="OS08G0508500 PROTEIN"/>
    <property type="match status" value="1"/>
</dbReference>
<sequence length="247" mass="28382">MGQQVKWPQKMKAPDSFRNPGFWCDFHRDHGHKTEDCIELKIEVNELLRKGHLREFLSEKAKSHLKISGISHAAAKRSTWNSKHGLEAAKPKRMLLGTDEISFTAKEQEKFLTPHHDALVISLTIAKCLVKRILVDNGSSSNIIFQAAYKDLGLEKAALTRRLPWRNPSEEVSAVEEGETWMTLLIWYLEADILPEDRSEGRKIKKQAARYCISQEKLYQRYFSGPYLRCVTPQEAARILVELHEGD</sequence>
<gene>
    <name evidence="1" type="ORF">DY000_02014914</name>
</gene>
<reference evidence="1 2" key="1">
    <citation type="journal article" date="2020" name="BMC Genomics">
        <title>Intraspecific diversification of the crop wild relative Brassica cretica Lam. using demographic model selection.</title>
        <authorList>
            <person name="Kioukis A."/>
            <person name="Michalopoulou V.A."/>
            <person name="Briers L."/>
            <person name="Pirintsos S."/>
            <person name="Studholme D.J."/>
            <person name="Pavlidis P."/>
            <person name="Sarris P.F."/>
        </authorList>
    </citation>
    <scope>NUCLEOTIDE SEQUENCE [LARGE SCALE GENOMIC DNA]</scope>
    <source>
        <strain evidence="2">cv. PFS-1207/04</strain>
    </source>
</reference>
<organism evidence="1 2">
    <name type="scientific">Brassica cretica</name>
    <name type="common">Mustard</name>
    <dbReference type="NCBI Taxonomy" id="69181"/>
    <lineage>
        <taxon>Eukaryota</taxon>
        <taxon>Viridiplantae</taxon>
        <taxon>Streptophyta</taxon>
        <taxon>Embryophyta</taxon>
        <taxon>Tracheophyta</taxon>
        <taxon>Spermatophyta</taxon>
        <taxon>Magnoliopsida</taxon>
        <taxon>eudicotyledons</taxon>
        <taxon>Gunneridae</taxon>
        <taxon>Pentapetalae</taxon>
        <taxon>rosids</taxon>
        <taxon>malvids</taxon>
        <taxon>Brassicales</taxon>
        <taxon>Brassicaceae</taxon>
        <taxon>Brassiceae</taxon>
        <taxon>Brassica</taxon>
    </lineage>
</organism>
<evidence type="ECO:0000313" key="2">
    <source>
        <dbReference type="Proteomes" id="UP000266723"/>
    </source>
</evidence>
<comment type="caution">
    <text evidence="1">The sequence shown here is derived from an EMBL/GenBank/DDBJ whole genome shotgun (WGS) entry which is preliminary data.</text>
</comment>
<keyword evidence="2" id="KW-1185">Reference proteome</keyword>
<proteinExistence type="predicted"/>